<evidence type="ECO:0000256" key="3">
    <source>
        <dbReference type="ARBA" id="ARBA00022448"/>
    </source>
</evidence>
<keyword evidence="6 8" id="KW-1133">Transmembrane helix</keyword>
<proteinExistence type="inferred from homology"/>
<feature type="transmembrane region" description="Helical" evidence="8">
    <location>
        <begin position="121"/>
        <end position="143"/>
    </location>
</feature>
<evidence type="ECO:0008006" key="11">
    <source>
        <dbReference type="Google" id="ProtNLM"/>
    </source>
</evidence>
<feature type="transmembrane region" description="Helical" evidence="8">
    <location>
        <begin position="255"/>
        <end position="276"/>
    </location>
</feature>
<feature type="transmembrane region" description="Helical" evidence="8">
    <location>
        <begin position="31"/>
        <end position="50"/>
    </location>
</feature>
<keyword evidence="3" id="KW-0813">Transport</keyword>
<evidence type="ECO:0000256" key="7">
    <source>
        <dbReference type="ARBA" id="ARBA00023136"/>
    </source>
</evidence>
<protein>
    <recommendedName>
        <fullName evidence="11">AEC family transporter</fullName>
    </recommendedName>
</protein>
<name>A0A1G6XX46_9ACTN</name>
<dbReference type="Pfam" id="PF03547">
    <property type="entry name" value="Mem_trans"/>
    <property type="match status" value="1"/>
</dbReference>
<feature type="transmembrane region" description="Helical" evidence="8">
    <location>
        <begin position="91"/>
        <end position="115"/>
    </location>
</feature>
<dbReference type="RefSeq" id="WP_197679265.1">
    <property type="nucleotide sequence ID" value="NZ_LT629688.1"/>
</dbReference>
<evidence type="ECO:0000256" key="4">
    <source>
        <dbReference type="ARBA" id="ARBA00022475"/>
    </source>
</evidence>
<feature type="transmembrane region" description="Helical" evidence="8">
    <location>
        <begin position="62"/>
        <end position="84"/>
    </location>
</feature>
<reference evidence="9 10" key="1">
    <citation type="submission" date="2016-10" db="EMBL/GenBank/DDBJ databases">
        <authorList>
            <person name="de Groot N.N."/>
        </authorList>
    </citation>
    <scope>NUCLEOTIDE SEQUENCE [LARGE SCALE GENOMIC DNA]</scope>
    <source>
        <strain evidence="9 10">MON 2.2</strain>
    </source>
</reference>
<gene>
    <name evidence="9" type="ORF">SAMN04489747_1836</name>
</gene>
<comment type="similarity">
    <text evidence="2">Belongs to the auxin efflux carrier (TC 2.A.69) family.</text>
</comment>
<dbReference type="Proteomes" id="UP000198546">
    <property type="component" value="Chromosome i"/>
</dbReference>
<dbReference type="EMBL" id="LT629688">
    <property type="protein sequence ID" value="SDD82749.1"/>
    <property type="molecule type" value="Genomic_DNA"/>
</dbReference>
<dbReference type="AlphaFoldDB" id="A0A1G6XX46"/>
<dbReference type="GO" id="GO:0055085">
    <property type="term" value="P:transmembrane transport"/>
    <property type="evidence" value="ECO:0007669"/>
    <property type="project" value="InterPro"/>
</dbReference>
<keyword evidence="5 8" id="KW-0812">Transmembrane</keyword>
<evidence type="ECO:0000256" key="8">
    <source>
        <dbReference type="SAM" id="Phobius"/>
    </source>
</evidence>
<organism evidence="9 10">
    <name type="scientific">Auraticoccus monumenti</name>
    <dbReference type="NCBI Taxonomy" id="675864"/>
    <lineage>
        <taxon>Bacteria</taxon>
        <taxon>Bacillati</taxon>
        <taxon>Actinomycetota</taxon>
        <taxon>Actinomycetes</taxon>
        <taxon>Propionibacteriales</taxon>
        <taxon>Propionibacteriaceae</taxon>
        <taxon>Auraticoccus</taxon>
    </lineage>
</organism>
<evidence type="ECO:0000313" key="10">
    <source>
        <dbReference type="Proteomes" id="UP000198546"/>
    </source>
</evidence>
<feature type="transmembrane region" description="Helical" evidence="8">
    <location>
        <begin position="163"/>
        <end position="183"/>
    </location>
</feature>
<evidence type="ECO:0000256" key="5">
    <source>
        <dbReference type="ARBA" id="ARBA00022692"/>
    </source>
</evidence>
<sequence>MVVGFTTILVVVLVGLLLAHLRIIDARGQRVIADLSFFAALPALMVLTISRVELDRELAANLVASTASLAAVLTVYALVSWLAWRRPAGETLIGALSSGYVNAGNLGIAVTGYVLGDPSVVVPTLLLQLLLVQPASLAALDHLAARDRSRAGPARRTSPWRRVLTNPLTLASAAGVVLAATGWPLPLVVEAPLSLLAGAAIPAMLISYGISLRLNPPPGRSGHNAQVGLATTLKLGVQPVVAWLVAGSLGLEGAVLLGVVMTAALPTAQNIFLLSTRYRTGEAVAREVIAVTTLTCLPVSLLIALLLG</sequence>
<feature type="transmembrane region" description="Helical" evidence="8">
    <location>
        <begin position="6"/>
        <end position="24"/>
    </location>
</feature>
<dbReference type="InterPro" id="IPR038770">
    <property type="entry name" value="Na+/solute_symporter_sf"/>
</dbReference>
<accession>A0A1G6XX46</accession>
<dbReference type="PANTHER" id="PTHR36838">
    <property type="entry name" value="AUXIN EFFLUX CARRIER FAMILY PROTEIN"/>
    <property type="match status" value="1"/>
</dbReference>
<dbReference type="STRING" id="675864.SAMN04489747_1836"/>
<comment type="subcellular location">
    <subcellularLocation>
        <location evidence="1">Cell membrane</location>
        <topology evidence="1">Multi-pass membrane protein</topology>
    </subcellularLocation>
</comment>
<dbReference type="Gene3D" id="1.20.1530.20">
    <property type="match status" value="1"/>
</dbReference>
<feature type="transmembrane region" description="Helical" evidence="8">
    <location>
        <begin position="195"/>
        <end position="215"/>
    </location>
</feature>
<feature type="transmembrane region" description="Helical" evidence="8">
    <location>
        <begin position="227"/>
        <end position="249"/>
    </location>
</feature>
<feature type="transmembrane region" description="Helical" evidence="8">
    <location>
        <begin position="288"/>
        <end position="307"/>
    </location>
</feature>
<evidence type="ECO:0000313" key="9">
    <source>
        <dbReference type="EMBL" id="SDD82749.1"/>
    </source>
</evidence>
<evidence type="ECO:0000256" key="2">
    <source>
        <dbReference type="ARBA" id="ARBA00010145"/>
    </source>
</evidence>
<evidence type="ECO:0000256" key="1">
    <source>
        <dbReference type="ARBA" id="ARBA00004651"/>
    </source>
</evidence>
<dbReference type="GO" id="GO:0005886">
    <property type="term" value="C:plasma membrane"/>
    <property type="evidence" value="ECO:0007669"/>
    <property type="project" value="UniProtKB-SubCell"/>
</dbReference>
<dbReference type="InterPro" id="IPR004776">
    <property type="entry name" value="Mem_transp_PIN-like"/>
</dbReference>
<evidence type="ECO:0000256" key="6">
    <source>
        <dbReference type="ARBA" id="ARBA00022989"/>
    </source>
</evidence>
<keyword evidence="7 8" id="KW-0472">Membrane</keyword>
<keyword evidence="10" id="KW-1185">Reference proteome</keyword>
<keyword evidence="4" id="KW-1003">Cell membrane</keyword>
<dbReference type="PANTHER" id="PTHR36838:SF1">
    <property type="entry name" value="SLR1864 PROTEIN"/>
    <property type="match status" value="1"/>
</dbReference>